<protein>
    <recommendedName>
        <fullName evidence="3">Coiled-coil-helix-coiled-coil-helix domain-containing protein 1</fullName>
    </recommendedName>
</protein>
<dbReference type="OrthoDB" id="5825849at2759"/>
<name>A0A7J7IW72_BUGNE</name>
<proteinExistence type="predicted"/>
<dbReference type="Proteomes" id="UP000593567">
    <property type="component" value="Unassembled WGS sequence"/>
</dbReference>
<dbReference type="SUPFAM" id="SSF47072">
    <property type="entry name" value="Cysteine alpha-hairpin motif"/>
    <property type="match status" value="1"/>
</dbReference>
<dbReference type="PANTHER" id="PTHR31278">
    <property type="entry name" value="CHCHD1"/>
    <property type="match status" value="1"/>
</dbReference>
<dbReference type="GO" id="GO:0032543">
    <property type="term" value="P:mitochondrial translation"/>
    <property type="evidence" value="ECO:0007669"/>
    <property type="project" value="InterPro"/>
</dbReference>
<accession>A0A7J7IW72</accession>
<dbReference type="GO" id="GO:0005761">
    <property type="term" value="C:mitochondrial ribosome"/>
    <property type="evidence" value="ECO:0007669"/>
    <property type="project" value="InterPro"/>
</dbReference>
<evidence type="ECO:0008006" key="3">
    <source>
        <dbReference type="Google" id="ProtNLM"/>
    </source>
</evidence>
<gene>
    <name evidence="1" type="ORF">EB796_023626</name>
</gene>
<dbReference type="AlphaFoldDB" id="A0A7J7IW72"/>
<organism evidence="1 2">
    <name type="scientific">Bugula neritina</name>
    <name type="common">Brown bryozoan</name>
    <name type="synonym">Sertularia neritina</name>
    <dbReference type="NCBI Taxonomy" id="10212"/>
    <lineage>
        <taxon>Eukaryota</taxon>
        <taxon>Metazoa</taxon>
        <taxon>Spiralia</taxon>
        <taxon>Lophotrochozoa</taxon>
        <taxon>Bryozoa</taxon>
        <taxon>Gymnolaemata</taxon>
        <taxon>Cheilostomatida</taxon>
        <taxon>Flustrina</taxon>
        <taxon>Buguloidea</taxon>
        <taxon>Bugulidae</taxon>
        <taxon>Bugula</taxon>
    </lineage>
</organism>
<dbReference type="GO" id="GO:0003723">
    <property type="term" value="F:RNA binding"/>
    <property type="evidence" value="ECO:0007669"/>
    <property type="project" value="TreeGrafter"/>
</dbReference>
<reference evidence="1" key="1">
    <citation type="submission" date="2020-06" db="EMBL/GenBank/DDBJ databases">
        <title>Draft genome of Bugula neritina, a colonial animal packing powerful symbionts and potential medicines.</title>
        <authorList>
            <person name="Rayko M."/>
        </authorList>
    </citation>
    <scope>NUCLEOTIDE SEQUENCE [LARGE SCALE GENOMIC DNA]</scope>
    <source>
        <strain evidence="1">Kwan_BN1</strain>
    </source>
</reference>
<evidence type="ECO:0000313" key="2">
    <source>
        <dbReference type="Proteomes" id="UP000593567"/>
    </source>
</evidence>
<dbReference type="InterPro" id="IPR009069">
    <property type="entry name" value="Cys_alpha_HP_mot_SF"/>
</dbReference>
<dbReference type="EMBL" id="VXIV02003343">
    <property type="protein sequence ID" value="KAF6018065.1"/>
    <property type="molecule type" value="Genomic_DNA"/>
</dbReference>
<dbReference type="PANTHER" id="PTHR31278:SF2">
    <property type="entry name" value="SMALL RIBOSOMAL SUBUNIT PROTEIN MS37"/>
    <property type="match status" value="1"/>
</dbReference>
<sequence length="141" mass="16538">MPRLTEALCNIRTCQRKSINLKTKPVFRQWLPAELKDKVRGRREKPDDSCMAELQSVLACWDKHAFESQPCAKEIASFQKCFKTLEATTQKRREMEAKGLIIDEETNLSRKQINTLLKKNPQLRPKDKFAAFESYRKMFKS</sequence>
<comment type="caution">
    <text evidence="1">The sequence shown here is derived from an EMBL/GenBank/DDBJ whole genome shotgun (WGS) entry which is preliminary data.</text>
</comment>
<evidence type="ECO:0000313" key="1">
    <source>
        <dbReference type="EMBL" id="KAF6018065.1"/>
    </source>
</evidence>
<dbReference type="GO" id="GO:0005654">
    <property type="term" value="C:nucleoplasm"/>
    <property type="evidence" value="ECO:0007669"/>
    <property type="project" value="TreeGrafter"/>
</dbReference>
<dbReference type="InterPro" id="IPR033620">
    <property type="entry name" value="Ribosomal_mS37_met"/>
</dbReference>
<keyword evidence="2" id="KW-1185">Reference proteome</keyword>